<sequence>MRKTKVNNQNMFMKIITVPIRALGKAKNCYVGSITDVGGRLTYGGTPGGFSGTCGRGLPKSYSVKTTSSRSREDDDYSELIRAASARNYEERMDVNMIMQEHMKRSATTTTMRSDMGSKIGSYNRAVLPKCTVAMGRIDEDAPEDFDEGAADVKGELHPRSRSYAVRKKSAFAF</sequence>
<organism evidence="1 2">
    <name type="scientific">Malus domestica</name>
    <name type="common">Apple</name>
    <name type="synonym">Pyrus malus</name>
    <dbReference type="NCBI Taxonomy" id="3750"/>
    <lineage>
        <taxon>Eukaryota</taxon>
        <taxon>Viridiplantae</taxon>
        <taxon>Streptophyta</taxon>
        <taxon>Embryophyta</taxon>
        <taxon>Tracheophyta</taxon>
        <taxon>Spermatophyta</taxon>
        <taxon>Magnoliopsida</taxon>
        <taxon>eudicotyledons</taxon>
        <taxon>Gunneridae</taxon>
        <taxon>Pentapetalae</taxon>
        <taxon>rosids</taxon>
        <taxon>fabids</taxon>
        <taxon>Rosales</taxon>
        <taxon>Rosaceae</taxon>
        <taxon>Amygdaloideae</taxon>
        <taxon>Maleae</taxon>
        <taxon>Malus</taxon>
    </lineage>
</organism>
<reference evidence="1 2" key="1">
    <citation type="submission" date="2018-10" db="EMBL/GenBank/DDBJ databases">
        <title>A high-quality apple genome assembly.</title>
        <authorList>
            <person name="Hu J."/>
        </authorList>
    </citation>
    <scope>NUCLEOTIDE SEQUENCE [LARGE SCALE GENOMIC DNA]</scope>
    <source>
        <strain evidence="2">cv. HFTH1</strain>
        <tissue evidence="1">Young leaf</tissue>
    </source>
</reference>
<dbReference type="OrthoDB" id="1679543at2759"/>
<keyword evidence="2" id="KW-1185">Reference proteome</keyword>
<dbReference type="PANTHER" id="PTHR33526:SF13">
    <property type="entry name" value="TYROSINE-PROTEIN PHOSPHATASE 3-LIKE"/>
    <property type="match status" value="1"/>
</dbReference>
<comment type="caution">
    <text evidence="1">The sequence shown here is derived from an EMBL/GenBank/DDBJ whole genome shotgun (WGS) entry which is preliminary data.</text>
</comment>
<gene>
    <name evidence="1" type="ORF">DVH24_012575</name>
</gene>
<dbReference type="KEGG" id="mdm:103455873"/>
<name>A0A498HUQ0_MALDO</name>
<evidence type="ECO:0000313" key="1">
    <source>
        <dbReference type="EMBL" id="RXH72891.1"/>
    </source>
</evidence>
<dbReference type="Proteomes" id="UP000290289">
    <property type="component" value="Chromosome 15"/>
</dbReference>
<protein>
    <submittedName>
        <fullName evidence="1">Uncharacterized protein</fullName>
    </submittedName>
</protein>
<evidence type="ECO:0000313" key="2">
    <source>
        <dbReference type="Proteomes" id="UP000290289"/>
    </source>
</evidence>
<proteinExistence type="predicted"/>
<dbReference type="AlphaFoldDB" id="A0A498HUQ0"/>
<dbReference type="PANTHER" id="PTHR33526">
    <property type="entry name" value="OS07G0123800 PROTEIN"/>
    <property type="match status" value="1"/>
</dbReference>
<dbReference type="InterPro" id="IPR016972">
    <property type="entry name" value="UCP031279"/>
</dbReference>
<dbReference type="PIRSF" id="PIRSF031279">
    <property type="entry name" value="UCP031279"/>
    <property type="match status" value="1"/>
</dbReference>
<dbReference type="Gramene" id="mRNA:MD15G0058400">
    <property type="protein sequence ID" value="CDS:MD15G0058400.1"/>
    <property type="gene ID" value="MD15G0058400"/>
</dbReference>
<accession>A0A498HUQ0</accession>
<dbReference type="EMBL" id="RDQH01000341">
    <property type="protein sequence ID" value="RXH72891.1"/>
    <property type="molecule type" value="Genomic_DNA"/>
</dbReference>